<feature type="coiled-coil region" evidence="7">
    <location>
        <begin position="377"/>
        <end position="435"/>
    </location>
</feature>
<dbReference type="KEGG" id="ant:Arnit_1662"/>
<dbReference type="STRING" id="572480.Arnit_1662"/>
<keyword evidence="2" id="KW-0902">Two-component regulatory system</keyword>
<dbReference type="eggNOG" id="COG0745">
    <property type="taxonomic scope" value="Bacteria"/>
</dbReference>
<dbReference type="PANTHER" id="PTHR48111:SF1">
    <property type="entry name" value="TWO-COMPONENT RESPONSE REGULATOR ORR33"/>
    <property type="match status" value="1"/>
</dbReference>
<dbReference type="InterPro" id="IPR001610">
    <property type="entry name" value="PAC"/>
</dbReference>
<keyword evidence="1 6" id="KW-0597">Phosphoprotein</keyword>
<gene>
    <name evidence="11" type="ordered locus">Arnit_1662</name>
</gene>
<feature type="domain" description="PAC" evidence="10">
    <location>
        <begin position="220"/>
        <end position="274"/>
    </location>
</feature>
<keyword evidence="12" id="KW-1185">Reference proteome</keyword>
<dbReference type="CDD" id="cd00156">
    <property type="entry name" value="REC"/>
    <property type="match status" value="1"/>
</dbReference>
<evidence type="ECO:0000313" key="12">
    <source>
        <dbReference type="Proteomes" id="UP000000939"/>
    </source>
</evidence>
<dbReference type="GO" id="GO:0032993">
    <property type="term" value="C:protein-DNA complex"/>
    <property type="evidence" value="ECO:0007669"/>
    <property type="project" value="TreeGrafter"/>
</dbReference>
<feature type="domain" description="Response regulatory" evidence="8">
    <location>
        <begin position="19"/>
        <end position="135"/>
    </location>
</feature>
<dbReference type="GO" id="GO:0000156">
    <property type="term" value="F:phosphorelay response regulator activity"/>
    <property type="evidence" value="ECO:0007669"/>
    <property type="project" value="TreeGrafter"/>
</dbReference>
<dbReference type="OrthoDB" id="5365249at2"/>
<dbReference type="PROSITE" id="PS50112">
    <property type="entry name" value="PAS"/>
    <property type="match status" value="1"/>
</dbReference>
<dbReference type="NCBIfam" id="TIGR00229">
    <property type="entry name" value="sensory_box"/>
    <property type="match status" value="1"/>
</dbReference>
<organism evidence="11 12">
    <name type="scientific">Arcobacter nitrofigilis (strain ATCC 33309 / DSM 7299 / CCUG 15893 / LMG 7604 / NCTC 12251 / CI)</name>
    <name type="common">Campylobacter nitrofigilis</name>
    <dbReference type="NCBI Taxonomy" id="572480"/>
    <lineage>
        <taxon>Bacteria</taxon>
        <taxon>Pseudomonadati</taxon>
        <taxon>Campylobacterota</taxon>
        <taxon>Epsilonproteobacteria</taxon>
        <taxon>Campylobacterales</taxon>
        <taxon>Arcobacteraceae</taxon>
        <taxon>Arcobacter</taxon>
    </lineage>
</organism>
<dbReference type="Gene3D" id="3.40.50.2300">
    <property type="match status" value="1"/>
</dbReference>
<evidence type="ECO:0000256" key="7">
    <source>
        <dbReference type="SAM" id="Coils"/>
    </source>
</evidence>
<feature type="modified residue" description="4-aspartylphosphate" evidence="6">
    <location>
        <position position="70"/>
    </location>
</feature>
<keyword evidence="7" id="KW-0175">Coiled coil</keyword>
<dbReference type="InterPro" id="IPR035965">
    <property type="entry name" value="PAS-like_dom_sf"/>
</dbReference>
<sequence length="437" mass="50484">MDSPTDQTDLKHSIINKSTILYVEDENILREEISNLLQGFFQKVFIASNGEEALALYEKNKIQIDIILTDINMPKMNGIELISQIRQKDMNLPILICTAFNESKILIKAIKLGVSDYIIKPLQMITTLKICAKILTIRKNELLVEKQMKELEDLKSILEDENFIIETNLEHIITHVNPLLCKASGYEEKELLGQRNSILKHPDTSKTFADNLWKTINSGEKWQGKIKNLAKDGSTFYTKTTILPIFNENGDITKFLSTGTLITSEEEEKQNLKRLILQHKGEKLKYESNIQQKIQEEVNNALANSSNQRNEENKKLIQLVNDLDEEIKRLRNKNIDNNSRVFTSEKKLQDTMTRFDNMQIAYQKKISGMNSTIQTLAKKFEDLIKKTKLTVNKLEKSQDSISILQGYIDDYRKKISDLEDVIASYEKELQELKSNKY</sequence>
<feature type="domain" description="PAS" evidence="9">
    <location>
        <begin position="150"/>
        <end position="219"/>
    </location>
</feature>
<dbReference type="SMART" id="SM00448">
    <property type="entry name" value="REC"/>
    <property type="match status" value="1"/>
</dbReference>
<dbReference type="SUPFAM" id="SSF52172">
    <property type="entry name" value="CheY-like"/>
    <property type="match status" value="1"/>
</dbReference>
<dbReference type="GO" id="GO:0006355">
    <property type="term" value="P:regulation of DNA-templated transcription"/>
    <property type="evidence" value="ECO:0007669"/>
    <property type="project" value="TreeGrafter"/>
</dbReference>
<dbReference type="InterPro" id="IPR011006">
    <property type="entry name" value="CheY-like_superfamily"/>
</dbReference>
<evidence type="ECO:0000256" key="4">
    <source>
        <dbReference type="ARBA" id="ARBA00023125"/>
    </source>
</evidence>
<dbReference type="Pfam" id="PF00072">
    <property type="entry name" value="Response_reg"/>
    <property type="match status" value="1"/>
</dbReference>
<name>D5UZU7_ARCNC</name>
<keyword evidence="4" id="KW-0238">DNA-binding</keyword>
<accession>D5UZU7</accession>
<evidence type="ECO:0000256" key="2">
    <source>
        <dbReference type="ARBA" id="ARBA00023012"/>
    </source>
</evidence>
<keyword evidence="5" id="KW-0804">Transcription</keyword>
<dbReference type="Pfam" id="PF08447">
    <property type="entry name" value="PAS_3"/>
    <property type="match status" value="1"/>
</dbReference>
<dbReference type="InterPro" id="IPR013655">
    <property type="entry name" value="PAS_fold_3"/>
</dbReference>
<dbReference type="InterPro" id="IPR001789">
    <property type="entry name" value="Sig_transdc_resp-reg_receiver"/>
</dbReference>
<dbReference type="GO" id="GO:0000976">
    <property type="term" value="F:transcription cis-regulatory region binding"/>
    <property type="evidence" value="ECO:0007669"/>
    <property type="project" value="TreeGrafter"/>
</dbReference>
<proteinExistence type="predicted"/>
<reference evidence="11 12" key="1">
    <citation type="journal article" date="2010" name="Stand. Genomic Sci.">
        <title>Complete genome sequence of Arcobacter nitrofigilis type strain (CI).</title>
        <authorList>
            <person name="Pati A."/>
            <person name="Gronow S."/>
            <person name="Lapidus A."/>
            <person name="Copeland A."/>
            <person name="Glavina Del Rio T."/>
            <person name="Nolan M."/>
            <person name="Lucas S."/>
            <person name="Tice H."/>
            <person name="Cheng J.F."/>
            <person name="Han C."/>
            <person name="Chertkov O."/>
            <person name="Bruce D."/>
            <person name="Tapia R."/>
            <person name="Goodwin L."/>
            <person name="Pitluck S."/>
            <person name="Liolios K."/>
            <person name="Ivanova N."/>
            <person name="Mavromatis K."/>
            <person name="Chen A."/>
            <person name="Palaniappan K."/>
            <person name="Land M."/>
            <person name="Hauser L."/>
            <person name="Chang Y.J."/>
            <person name="Jeffries C.D."/>
            <person name="Detter J.C."/>
            <person name="Rohde M."/>
            <person name="Goker M."/>
            <person name="Bristow J."/>
            <person name="Eisen J.A."/>
            <person name="Markowitz V."/>
            <person name="Hugenholtz P."/>
            <person name="Klenk H.P."/>
            <person name="Kyrpides N.C."/>
        </authorList>
    </citation>
    <scope>NUCLEOTIDE SEQUENCE [LARGE SCALE GENOMIC DNA]</scope>
    <source>
        <strain evidence="12">ATCC 33309 / DSM 7299 / CCUG 15893 / LMG 7604 / NCTC 12251 / CI</strain>
    </source>
</reference>
<dbReference type="EMBL" id="CP001999">
    <property type="protein sequence ID" value="ADG93316.1"/>
    <property type="molecule type" value="Genomic_DNA"/>
</dbReference>
<dbReference type="HOGENOM" id="CLU_626490_0_0_7"/>
<dbReference type="PROSITE" id="PS50113">
    <property type="entry name" value="PAC"/>
    <property type="match status" value="1"/>
</dbReference>
<dbReference type="AlphaFoldDB" id="D5UZU7"/>
<evidence type="ECO:0000259" key="10">
    <source>
        <dbReference type="PROSITE" id="PS50113"/>
    </source>
</evidence>
<evidence type="ECO:0000256" key="6">
    <source>
        <dbReference type="PROSITE-ProRule" id="PRU00169"/>
    </source>
</evidence>
<protein>
    <submittedName>
        <fullName evidence="11">Putative PAS/PAC sensor protein</fullName>
    </submittedName>
</protein>
<dbReference type="InterPro" id="IPR000700">
    <property type="entry name" value="PAS-assoc_C"/>
</dbReference>
<evidence type="ECO:0000256" key="1">
    <source>
        <dbReference type="ARBA" id="ARBA00022553"/>
    </source>
</evidence>
<dbReference type="InterPro" id="IPR000014">
    <property type="entry name" value="PAS"/>
</dbReference>
<evidence type="ECO:0000256" key="5">
    <source>
        <dbReference type="ARBA" id="ARBA00023163"/>
    </source>
</evidence>
<evidence type="ECO:0000313" key="11">
    <source>
        <dbReference type="EMBL" id="ADG93316.1"/>
    </source>
</evidence>
<feature type="coiled-coil region" evidence="7">
    <location>
        <begin position="262"/>
        <end position="340"/>
    </location>
</feature>
<dbReference type="SMART" id="SM00086">
    <property type="entry name" value="PAC"/>
    <property type="match status" value="1"/>
</dbReference>
<dbReference type="Gene3D" id="3.30.450.20">
    <property type="entry name" value="PAS domain"/>
    <property type="match status" value="1"/>
</dbReference>
<dbReference type="PROSITE" id="PS50110">
    <property type="entry name" value="RESPONSE_REGULATORY"/>
    <property type="match status" value="1"/>
</dbReference>
<evidence type="ECO:0000259" key="9">
    <source>
        <dbReference type="PROSITE" id="PS50112"/>
    </source>
</evidence>
<dbReference type="CDD" id="cd00130">
    <property type="entry name" value="PAS"/>
    <property type="match status" value="1"/>
</dbReference>
<dbReference type="InterPro" id="IPR039420">
    <property type="entry name" value="WalR-like"/>
</dbReference>
<keyword evidence="3" id="KW-0805">Transcription regulation</keyword>
<evidence type="ECO:0000256" key="3">
    <source>
        <dbReference type="ARBA" id="ARBA00023015"/>
    </source>
</evidence>
<dbReference type="Proteomes" id="UP000000939">
    <property type="component" value="Chromosome"/>
</dbReference>
<dbReference type="RefSeq" id="WP_013135461.1">
    <property type="nucleotide sequence ID" value="NC_014166.1"/>
</dbReference>
<dbReference type="PANTHER" id="PTHR48111">
    <property type="entry name" value="REGULATOR OF RPOS"/>
    <property type="match status" value="1"/>
</dbReference>
<dbReference type="SUPFAM" id="SSF55785">
    <property type="entry name" value="PYP-like sensor domain (PAS domain)"/>
    <property type="match status" value="1"/>
</dbReference>
<dbReference type="GO" id="GO:0005829">
    <property type="term" value="C:cytosol"/>
    <property type="evidence" value="ECO:0007669"/>
    <property type="project" value="TreeGrafter"/>
</dbReference>
<evidence type="ECO:0000259" key="8">
    <source>
        <dbReference type="PROSITE" id="PS50110"/>
    </source>
</evidence>